<dbReference type="Pfam" id="PF11751">
    <property type="entry name" value="PorP_SprF"/>
    <property type="match status" value="1"/>
</dbReference>
<name>A0A2H1YGD7_9FLAO</name>
<dbReference type="InterPro" id="IPR019861">
    <property type="entry name" value="PorP/SprF_Bacteroidetes"/>
</dbReference>
<organism evidence="2 3">
    <name type="scientific">Tenacibaculum piscium</name>
    <dbReference type="NCBI Taxonomy" id="1458515"/>
    <lineage>
        <taxon>Bacteria</taxon>
        <taxon>Pseudomonadati</taxon>
        <taxon>Bacteroidota</taxon>
        <taxon>Flavobacteriia</taxon>
        <taxon>Flavobacteriales</taxon>
        <taxon>Flavobacteriaceae</taxon>
        <taxon>Tenacibaculum</taxon>
    </lineage>
</organism>
<gene>
    <name evidence="2" type="ORF">TNO020_20236</name>
</gene>
<keyword evidence="3" id="KW-1185">Reference proteome</keyword>
<feature type="chain" id="PRO_5013729287" description="Type IX secretion system membrane protein, PorP/SprF family" evidence="1">
    <location>
        <begin position="21"/>
        <end position="294"/>
    </location>
</feature>
<dbReference type="AlphaFoldDB" id="A0A2H1YGD7"/>
<evidence type="ECO:0000313" key="2">
    <source>
        <dbReference type="EMBL" id="SOS74556.1"/>
    </source>
</evidence>
<dbReference type="GeneID" id="79924487"/>
<sequence>MLLKKTLLISAFIFSFCAVSQNKVNYGLYNNNLNLINPAFAGQADNTSILINSKTQWVGVADAPKTSTVSLNIPLKENIGIGLNIINDKIFVFNQTQISLDASYKLKVSRDHDISFGIKAQANLYSGEFNTIKTAAKNDAFFAESVHNFSPNFSMGAALIHDDYYLHATLNTLLIDQRYKDLNSSKNKSKLHMNIGGGYTIKLNNYLNLTPSTLLTVIEGAPLSIDANTTLEINEKYDVGLSYSFNNSMQINTKITATNWLDIGYGYSIYTNKISPYQNGTHEFFALFNLDDIF</sequence>
<reference evidence="3" key="1">
    <citation type="submission" date="2017-11" db="EMBL/GenBank/DDBJ databases">
        <authorList>
            <person name="Duchaud E."/>
        </authorList>
    </citation>
    <scope>NUCLEOTIDE SEQUENCE [LARGE SCALE GENOMIC DNA]</scope>
    <source>
        <strain evidence="3">Tenacibaculum sp. TNO020</strain>
    </source>
</reference>
<evidence type="ECO:0000256" key="1">
    <source>
        <dbReference type="SAM" id="SignalP"/>
    </source>
</evidence>
<evidence type="ECO:0000313" key="3">
    <source>
        <dbReference type="Proteomes" id="UP000234211"/>
    </source>
</evidence>
<proteinExistence type="predicted"/>
<dbReference type="NCBIfam" id="TIGR03519">
    <property type="entry name" value="T9SS_PorP_fam"/>
    <property type="match status" value="1"/>
</dbReference>
<dbReference type="Proteomes" id="UP000234211">
    <property type="component" value="Unassembled WGS sequence"/>
</dbReference>
<protein>
    <recommendedName>
        <fullName evidence="4">Type IX secretion system membrane protein, PorP/SprF family</fullName>
    </recommendedName>
</protein>
<keyword evidence="1" id="KW-0732">Signal</keyword>
<dbReference type="EMBL" id="OENF01000012">
    <property type="protein sequence ID" value="SOS74556.1"/>
    <property type="molecule type" value="Genomic_DNA"/>
</dbReference>
<dbReference type="OrthoDB" id="1114455at2"/>
<feature type="signal peptide" evidence="1">
    <location>
        <begin position="1"/>
        <end position="20"/>
    </location>
</feature>
<dbReference type="RefSeq" id="WP_101917028.1">
    <property type="nucleotide sequence ID" value="NZ_OENF01000012.1"/>
</dbReference>
<evidence type="ECO:0008006" key="4">
    <source>
        <dbReference type="Google" id="ProtNLM"/>
    </source>
</evidence>
<accession>A0A2H1YGD7</accession>